<proteinExistence type="predicted"/>
<evidence type="ECO:0000313" key="2">
    <source>
        <dbReference type="Proteomes" id="UP000215367"/>
    </source>
</evidence>
<dbReference type="RefSeq" id="WP_094303424.1">
    <property type="nucleotide sequence ID" value="NZ_NOWT01000009.1"/>
</dbReference>
<comment type="caution">
    <text evidence="1">The sequence shown here is derived from an EMBL/GenBank/DDBJ whole genome shotgun (WGS) entry which is preliminary data.</text>
</comment>
<keyword evidence="1" id="KW-0614">Plasmid</keyword>
<gene>
    <name evidence="1" type="ORF">CHT98_11925</name>
</gene>
<accession>A0A235HF51</accession>
<protein>
    <submittedName>
        <fullName evidence="1">Uncharacterized protein</fullName>
    </submittedName>
</protein>
<dbReference type="Proteomes" id="UP000215367">
    <property type="component" value="Unassembled WGS sequence"/>
</dbReference>
<name>A0A235HF51_AZOBR</name>
<evidence type="ECO:0000313" key="1">
    <source>
        <dbReference type="EMBL" id="OYD84074.1"/>
    </source>
</evidence>
<dbReference type="AlphaFoldDB" id="A0A235HF51"/>
<dbReference type="EMBL" id="NOWT01000009">
    <property type="protein sequence ID" value="OYD84074.1"/>
    <property type="molecule type" value="Genomic_DNA"/>
</dbReference>
<organism evidence="1 2">
    <name type="scientific">Azospirillum brasilense</name>
    <dbReference type="NCBI Taxonomy" id="192"/>
    <lineage>
        <taxon>Bacteria</taxon>
        <taxon>Pseudomonadati</taxon>
        <taxon>Pseudomonadota</taxon>
        <taxon>Alphaproteobacteria</taxon>
        <taxon>Rhodospirillales</taxon>
        <taxon>Azospirillaceae</taxon>
        <taxon>Azospirillum</taxon>
    </lineage>
</organism>
<geneLocation type="plasmid" evidence="1">
    <name>unnamed</name>
</geneLocation>
<sequence length="64" mass="6645">MTAIIDQTALIRGADGRLFAVTAQGVTEVAEQAAALTTAARIGDRRAFNGDDHEAARHAITPGL</sequence>
<reference evidence="1 2" key="1">
    <citation type="submission" date="2017-07" db="EMBL/GenBank/DDBJ databases">
        <title>Whole genome sequence of Azospirillum brasilense 2A1, a potential biofertilizer strain.</title>
        <authorList>
            <person name="Fontana C.A."/>
            <person name="Toffoli L.M."/>
            <person name="Salazar S.M."/>
            <person name="Puglisi E."/>
            <person name="Pedraza R."/>
            <person name="Bassi D."/>
            <person name="Cocconcelli P.S."/>
        </authorList>
    </citation>
    <scope>NUCLEOTIDE SEQUENCE [LARGE SCALE GENOMIC DNA]</scope>
    <source>
        <strain evidence="1 2">2A1</strain>
        <plasmid evidence="1">unnamed</plasmid>
    </source>
</reference>